<feature type="domain" description="Helicase ATP-binding" evidence="8">
    <location>
        <begin position="1"/>
        <end position="172"/>
    </location>
</feature>
<dbReference type="PANTHER" id="PTHR45797:SF3">
    <property type="entry name" value="TRANSCRIPTIONAL REGULATOR ATRX HOMOLOG"/>
    <property type="match status" value="1"/>
</dbReference>
<organism evidence="9 10">
    <name type="scientific">Daphnia galeata</name>
    <dbReference type="NCBI Taxonomy" id="27404"/>
    <lineage>
        <taxon>Eukaryota</taxon>
        <taxon>Metazoa</taxon>
        <taxon>Ecdysozoa</taxon>
        <taxon>Arthropoda</taxon>
        <taxon>Crustacea</taxon>
        <taxon>Branchiopoda</taxon>
        <taxon>Diplostraca</taxon>
        <taxon>Cladocera</taxon>
        <taxon>Anomopoda</taxon>
        <taxon>Daphniidae</taxon>
        <taxon>Daphnia</taxon>
    </lineage>
</organism>
<comment type="subcellular location">
    <subcellularLocation>
        <location evidence="1">Nucleus</location>
    </subcellularLocation>
</comment>
<dbReference type="PROSITE" id="PS51192">
    <property type="entry name" value="HELICASE_ATP_BIND_1"/>
    <property type="match status" value="1"/>
</dbReference>
<dbReference type="GO" id="GO:0004386">
    <property type="term" value="F:helicase activity"/>
    <property type="evidence" value="ECO:0007669"/>
    <property type="project" value="UniProtKB-KW"/>
</dbReference>
<keyword evidence="10" id="KW-1185">Reference proteome</keyword>
<dbReference type="InterPro" id="IPR038718">
    <property type="entry name" value="SNF2-like_sf"/>
</dbReference>
<keyword evidence="5" id="KW-0067">ATP-binding</keyword>
<dbReference type="Gene3D" id="3.40.50.10810">
    <property type="entry name" value="Tandem AAA-ATPase domain"/>
    <property type="match status" value="1"/>
</dbReference>
<comment type="similarity">
    <text evidence="2">Belongs to the SNF2/RAD54 helicase family.</text>
</comment>
<dbReference type="OrthoDB" id="448448at2759"/>
<evidence type="ECO:0000313" key="9">
    <source>
        <dbReference type="EMBL" id="CAH0111640.1"/>
    </source>
</evidence>
<dbReference type="SUPFAM" id="SSF52540">
    <property type="entry name" value="P-loop containing nucleoside triphosphate hydrolases"/>
    <property type="match status" value="1"/>
</dbReference>
<evidence type="ECO:0000256" key="4">
    <source>
        <dbReference type="ARBA" id="ARBA00022806"/>
    </source>
</evidence>
<accession>A0A8J2S040</accession>
<dbReference type="InterPro" id="IPR044574">
    <property type="entry name" value="ARIP4-like"/>
</dbReference>
<keyword evidence="3" id="KW-0547">Nucleotide-binding</keyword>
<evidence type="ECO:0000256" key="5">
    <source>
        <dbReference type="ARBA" id="ARBA00022840"/>
    </source>
</evidence>
<protein>
    <recommendedName>
        <fullName evidence="8">Helicase ATP-binding domain-containing protein</fullName>
    </recommendedName>
</protein>
<comment type="caution">
    <text evidence="9">The sequence shown here is derived from an EMBL/GenBank/DDBJ whole genome shotgun (WGS) entry which is preliminary data.</text>
</comment>
<evidence type="ECO:0000313" key="10">
    <source>
        <dbReference type="Proteomes" id="UP000789390"/>
    </source>
</evidence>
<keyword evidence="6" id="KW-0238">DNA-binding</keyword>
<dbReference type="Proteomes" id="UP000789390">
    <property type="component" value="Unassembled WGS sequence"/>
</dbReference>
<gene>
    <name evidence="9" type="ORF">DGAL_LOCUS15290</name>
</gene>
<dbReference type="GO" id="GO:0005634">
    <property type="term" value="C:nucleus"/>
    <property type="evidence" value="ECO:0007669"/>
    <property type="project" value="UniProtKB-SubCell"/>
</dbReference>
<reference evidence="9" key="1">
    <citation type="submission" date="2021-11" db="EMBL/GenBank/DDBJ databases">
        <authorList>
            <person name="Schell T."/>
        </authorList>
    </citation>
    <scope>NUCLEOTIDE SEQUENCE</scope>
    <source>
        <strain evidence="9">M5</strain>
    </source>
</reference>
<evidence type="ECO:0000256" key="3">
    <source>
        <dbReference type="ARBA" id="ARBA00022741"/>
    </source>
</evidence>
<dbReference type="Pfam" id="PF00176">
    <property type="entry name" value="SNF2-rel_dom"/>
    <property type="match status" value="1"/>
</dbReference>
<evidence type="ECO:0000256" key="1">
    <source>
        <dbReference type="ARBA" id="ARBA00004123"/>
    </source>
</evidence>
<name>A0A8J2S040_9CRUS</name>
<evidence type="ECO:0000256" key="7">
    <source>
        <dbReference type="ARBA" id="ARBA00023242"/>
    </source>
</evidence>
<sequence length="224" mass="25680">MLNFSKSNLQIVTLAHTVLVNSPCRVTRVLIVCPVSTILNWENELKIWLPDGTFDALNVSEIASCKNSKAKEEKMKRWLDRGGVMIIGYEMFRGQANQKDNPSGQNLFTRCLVVPGPDLLICDEGHLLKNEDSQIYKCMNKILTRRRIMLTGTPLQNNMFEFFTMVEFVHPTHTLQRFDSDILAPFLPPKHEYVVSVKISEVQSRLYQQYLDNYTKGAVQPPES</sequence>
<keyword evidence="4" id="KW-0347">Helicase</keyword>
<evidence type="ECO:0000256" key="2">
    <source>
        <dbReference type="ARBA" id="ARBA00007025"/>
    </source>
</evidence>
<dbReference type="SMART" id="SM00487">
    <property type="entry name" value="DEXDc"/>
    <property type="match status" value="1"/>
</dbReference>
<evidence type="ECO:0000256" key="6">
    <source>
        <dbReference type="ARBA" id="ARBA00023125"/>
    </source>
</evidence>
<dbReference type="GO" id="GO:0005524">
    <property type="term" value="F:ATP binding"/>
    <property type="evidence" value="ECO:0007669"/>
    <property type="project" value="UniProtKB-KW"/>
</dbReference>
<dbReference type="AlphaFoldDB" id="A0A8J2S040"/>
<dbReference type="GO" id="GO:0016887">
    <property type="term" value="F:ATP hydrolysis activity"/>
    <property type="evidence" value="ECO:0007669"/>
    <property type="project" value="InterPro"/>
</dbReference>
<dbReference type="InterPro" id="IPR000330">
    <property type="entry name" value="SNF2_N"/>
</dbReference>
<dbReference type="InterPro" id="IPR027417">
    <property type="entry name" value="P-loop_NTPase"/>
</dbReference>
<dbReference type="InterPro" id="IPR014001">
    <property type="entry name" value="Helicase_ATP-bd"/>
</dbReference>
<evidence type="ECO:0000259" key="8">
    <source>
        <dbReference type="PROSITE" id="PS51192"/>
    </source>
</evidence>
<keyword evidence="7" id="KW-0539">Nucleus</keyword>
<dbReference type="PANTHER" id="PTHR45797">
    <property type="entry name" value="RAD54-LIKE"/>
    <property type="match status" value="1"/>
</dbReference>
<dbReference type="EMBL" id="CAKKLH010000314">
    <property type="protein sequence ID" value="CAH0111640.1"/>
    <property type="molecule type" value="Genomic_DNA"/>
</dbReference>
<dbReference type="GO" id="GO:0003677">
    <property type="term" value="F:DNA binding"/>
    <property type="evidence" value="ECO:0007669"/>
    <property type="project" value="UniProtKB-KW"/>
</dbReference>
<keyword evidence="4" id="KW-0378">Hydrolase</keyword>
<proteinExistence type="inferred from homology"/>